<keyword evidence="2" id="KW-0472">Membrane</keyword>
<reference evidence="3" key="1">
    <citation type="submission" date="2021-01" db="EMBL/GenBank/DDBJ databases">
        <authorList>
            <consortium name="Genoscope - CEA"/>
            <person name="William W."/>
        </authorList>
    </citation>
    <scope>NUCLEOTIDE SEQUENCE</scope>
</reference>
<keyword evidence="2" id="KW-0812">Transmembrane</keyword>
<feature type="transmembrane region" description="Helical" evidence="2">
    <location>
        <begin position="21"/>
        <end position="42"/>
    </location>
</feature>
<evidence type="ECO:0000313" key="3">
    <source>
        <dbReference type="EMBL" id="CAF1927293.1"/>
    </source>
</evidence>
<feature type="region of interest" description="Disordered" evidence="1">
    <location>
        <begin position="1"/>
        <end position="22"/>
    </location>
</feature>
<gene>
    <name evidence="3" type="ORF">DARMORV10_C05P19450.1</name>
</gene>
<sequence length="45" mass="5181">MKSSDENHKQRRSRGVARRRRSSGSNCIIYICIFVFNIPVNISLA</sequence>
<evidence type="ECO:0000256" key="2">
    <source>
        <dbReference type="SAM" id="Phobius"/>
    </source>
</evidence>
<dbReference type="Proteomes" id="UP001295469">
    <property type="component" value="Chromosome C05"/>
</dbReference>
<evidence type="ECO:0000256" key="1">
    <source>
        <dbReference type="SAM" id="MobiDB-lite"/>
    </source>
</evidence>
<accession>A0A816KXM7</accession>
<keyword evidence="2" id="KW-1133">Transmembrane helix</keyword>
<protein>
    <submittedName>
        <fullName evidence="3">(rape) hypothetical protein</fullName>
    </submittedName>
</protein>
<dbReference type="EMBL" id="HG994369">
    <property type="protein sequence ID" value="CAF1927293.1"/>
    <property type="molecule type" value="Genomic_DNA"/>
</dbReference>
<name>A0A816KXM7_BRANA</name>
<feature type="compositionally biased region" description="Basic residues" evidence="1">
    <location>
        <begin position="9"/>
        <end position="22"/>
    </location>
</feature>
<dbReference type="AlphaFoldDB" id="A0A816KXM7"/>
<proteinExistence type="predicted"/>
<organism evidence="3">
    <name type="scientific">Brassica napus</name>
    <name type="common">Rape</name>
    <dbReference type="NCBI Taxonomy" id="3708"/>
    <lineage>
        <taxon>Eukaryota</taxon>
        <taxon>Viridiplantae</taxon>
        <taxon>Streptophyta</taxon>
        <taxon>Embryophyta</taxon>
        <taxon>Tracheophyta</taxon>
        <taxon>Spermatophyta</taxon>
        <taxon>Magnoliopsida</taxon>
        <taxon>eudicotyledons</taxon>
        <taxon>Gunneridae</taxon>
        <taxon>Pentapetalae</taxon>
        <taxon>rosids</taxon>
        <taxon>malvids</taxon>
        <taxon>Brassicales</taxon>
        <taxon>Brassicaceae</taxon>
        <taxon>Brassiceae</taxon>
        <taxon>Brassica</taxon>
    </lineage>
</organism>